<keyword evidence="3" id="KW-1185">Reference proteome</keyword>
<evidence type="ECO:0000313" key="3">
    <source>
        <dbReference type="Proteomes" id="UP001501490"/>
    </source>
</evidence>
<comment type="caution">
    <text evidence="2">The sequence shown here is derived from an EMBL/GenBank/DDBJ whole genome shotgun (WGS) entry which is preliminary data.</text>
</comment>
<accession>A0ABP7AZS6</accession>
<name>A0ABP7AZS6_9ACTN</name>
<sequence>MWAHEAFWRLVPEDTLTQVGAADVPPDLHDVVRQGRVEDASGGWLLRAFRNSDYGNAGSFDDLTGFEAAVNGRVTGSLTFCTEHLVNVPTSRTSRTIRTDLDHQVVGLISGKPHEDEIEDDSCPRPPAGSLPIAARRRSSPGRRHAAR</sequence>
<feature type="region of interest" description="Disordered" evidence="1">
    <location>
        <begin position="112"/>
        <end position="148"/>
    </location>
</feature>
<protein>
    <submittedName>
        <fullName evidence="2">Uncharacterized protein</fullName>
    </submittedName>
</protein>
<dbReference type="EMBL" id="BAABAB010000056">
    <property type="protein sequence ID" value="GAA3643496.1"/>
    <property type="molecule type" value="Genomic_DNA"/>
</dbReference>
<feature type="compositionally biased region" description="Basic residues" evidence="1">
    <location>
        <begin position="135"/>
        <end position="148"/>
    </location>
</feature>
<reference evidence="3" key="1">
    <citation type="journal article" date="2019" name="Int. J. Syst. Evol. Microbiol.">
        <title>The Global Catalogue of Microorganisms (GCM) 10K type strain sequencing project: providing services to taxonomists for standard genome sequencing and annotation.</title>
        <authorList>
            <consortium name="The Broad Institute Genomics Platform"/>
            <consortium name="The Broad Institute Genome Sequencing Center for Infectious Disease"/>
            <person name="Wu L."/>
            <person name="Ma J."/>
        </authorList>
    </citation>
    <scope>NUCLEOTIDE SEQUENCE [LARGE SCALE GENOMIC DNA]</scope>
    <source>
        <strain evidence="3">JCM 16929</strain>
    </source>
</reference>
<gene>
    <name evidence="2" type="ORF">GCM10022236_52710</name>
</gene>
<organism evidence="2 3">
    <name type="scientific">Microlunatus ginsengisoli</name>
    <dbReference type="NCBI Taxonomy" id="363863"/>
    <lineage>
        <taxon>Bacteria</taxon>
        <taxon>Bacillati</taxon>
        <taxon>Actinomycetota</taxon>
        <taxon>Actinomycetes</taxon>
        <taxon>Propionibacteriales</taxon>
        <taxon>Propionibacteriaceae</taxon>
        <taxon>Microlunatus</taxon>
    </lineage>
</organism>
<evidence type="ECO:0000313" key="2">
    <source>
        <dbReference type="EMBL" id="GAA3643496.1"/>
    </source>
</evidence>
<dbReference type="Proteomes" id="UP001501490">
    <property type="component" value="Unassembled WGS sequence"/>
</dbReference>
<proteinExistence type="predicted"/>
<evidence type="ECO:0000256" key="1">
    <source>
        <dbReference type="SAM" id="MobiDB-lite"/>
    </source>
</evidence>